<dbReference type="Proteomes" id="UP000593765">
    <property type="component" value="Chromosome"/>
</dbReference>
<keyword evidence="1" id="KW-1133">Transmembrane helix</keyword>
<dbReference type="InterPro" id="IPR029021">
    <property type="entry name" value="Prot-tyrosine_phosphatase-like"/>
</dbReference>
<evidence type="ECO:0000313" key="4">
    <source>
        <dbReference type="Proteomes" id="UP000593765"/>
    </source>
</evidence>
<feature type="domain" description="Tyrosine specific protein phosphatases" evidence="2">
    <location>
        <begin position="147"/>
        <end position="186"/>
    </location>
</feature>
<evidence type="ECO:0000256" key="1">
    <source>
        <dbReference type="SAM" id="Phobius"/>
    </source>
</evidence>
<dbReference type="InterPro" id="IPR016130">
    <property type="entry name" value="Tyr_Pase_AS"/>
</dbReference>
<dbReference type="AlphaFoldDB" id="A0A7M2X2T0"/>
<sequence>MDSTPAPLASLVLTGAVKSPAEFPGMAATRGDRPATGRKPVRAWVLLSLLAAMTAGGYYSYTAYLRWEYFEPRNFAAVEPGKLYRSGQISRHQIRSTLTNNKIGAIIFMSEDKADRPDVQAEAAAAAELGVERYNFPLAGDGTGNPDRYVDAVATIVQCQSRGKAVLVHCHTGAQRTGGAIAFYRLLVQGRTGKEVYAELNEHGHDPTDNVRMIPFLNQNMGRVARGLLDRGVIPALPATLPVIEP</sequence>
<gene>
    <name evidence="3" type="ORF">IPV69_11770</name>
</gene>
<dbReference type="Gene3D" id="3.90.190.10">
    <property type="entry name" value="Protein tyrosine phosphatase superfamily"/>
    <property type="match status" value="1"/>
</dbReference>
<dbReference type="RefSeq" id="WP_206295307.1">
    <property type="nucleotide sequence ID" value="NZ_CP063458.1"/>
</dbReference>
<proteinExistence type="predicted"/>
<protein>
    <submittedName>
        <fullName evidence="3">Dual specificity protein phosphatase family protein</fullName>
    </submittedName>
</protein>
<dbReference type="PROSITE" id="PS00383">
    <property type="entry name" value="TYR_PHOSPHATASE_1"/>
    <property type="match status" value="1"/>
</dbReference>
<reference evidence="3 4" key="1">
    <citation type="submission" date="2020-10" db="EMBL/GenBank/DDBJ databases">
        <title>Wide distribution of Phycisphaera-like planctomycetes from WD2101 soil group in peatlands and genome analysis of the first cultivated representative.</title>
        <authorList>
            <person name="Dedysh S.N."/>
            <person name="Beletsky A.V."/>
            <person name="Ivanova A."/>
            <person name="Kulichevskaya I.S."/>
            <person name="Suzina N.E."/>
            <person name="Philippov D.A."/>
            <person name="Rakitin A.L."/>
            <person name="Mardanov A.V."/>
            <person name="Ravin N.V."/>
        </authorList>
    </citation>
    <scope>NUCLEOTIDE SEQUENCE [LARGE SCALE GENOMIC DNA]</scope>
    <source>
        <strain evidence="3 4">M1803</strain>
    </source>
</reference>
<organism evidence="3 4">
    <name type="scientific">Humisphaera borealis</name>
    <dbReference type="NCBI Taxonomy" id="2807512"/>
    <lineage>
        <taxon>Bacteria</taxon>
        <taxon>Pseudomonadati</taxon>
        <taxon>Planctomycetota</taxon>
        <taxon>Phycisphaerae</taxon>
        <taxon>Tepidisphaerales</taxon>
        <taxon>Tepidisphaeraceae</taxon>
        <taxon>Humisphaera</taxon>
    </lineage>
</organism>
<dbReference type="SUPFAM" id="SSF52799">
    <property type="entry name" value="(Phosphotyrosine protein) phosphatases II"/>
    <property type="match status" value="1"/>
</dbReference>
<keyword evidence="4" id="KW-1185">Reference proteome</keyword>
<keyword evidence="1" id="KW-0472">Membrane</keyword>
<dbReference type="KEGG" id="hbs:IPV69_11770"/>
<name>A0A7M2X2T0_9BACT</name>
<dbReference type="InterPro" id="IPR000387">
    <property type="entry name" value="Tyr_Pase_dom"/>
</dbReference>
<evidence type="ECO:0000259" key="2">
    <source>
        <dbReference type="PROSITE" id="PS50056"/>
    </source>
</evidence>
<dbReference type="Pfam" id="PF22785">
    <property type="entry name" value="Tc-R-P"/>
    <property type="match status" value="1"/>
</dbReference>
<feature type="transmembrane region" description="Helical" evidence="1">
    <location>
        <begin position="43"/>
        <end position="61"/>
    </location>
</feature>
<dbReference type="EMBL" id="CP063458">
    <property type="protein sequence ID" value="QOV91984.1"/>
    <property type="molecule type" value="Genomic_DNA"/>
</dbReference>
<keyword evidence="1" id="KW-0812">Transmembrane</keyword>
<accession>A0A7M2X2T0</accession>
<evidence type="ECO:0000313" key="3">
    <source>
        <dbReference type="EMBL" id="QOV91984.1"/>
    </source>
</evidence>
<dbReference type="PROSITE" id="PS50056">
    <property type="entry name" value="TYR_PHOSPHATASE_2"/>
    <property type="match status" value="1"/>
</dbReference>